<dbReference type="SUPFAM" id="SSF56112">
    <property type="entry name" value="Protein kinase-like (PK-like)"/>
    <property type="match status" value="1"/>
</dbReference>
<evidence type="ECO:0000259" key="1">
    <source>
        <dbReference type="Pfam" id="PF13224"/>
    </source>
</evidence>
<name>A0ABP5EJ59_9MICO</name>
<organism evidence="2 3">
    <name type="scientific">Brevibacterium samyangense</name>
    <dbReference type="NCBI Taxonomy" id="366888"/>
    <lineage>
        <taxon>Bacteria</taxon>
        <taxon>Bacillati</taxon>
        <taxon>Actinomycetota</taxon>
        <taxon>Actinomycetes</taxon>
        <taxon>Micrococcales</taxon>
        <taxon>Brevibacteriaceae</taxon>
        <taxon>Brevibacterium</taxon>
    </lineage>
</organism>
<dbReference type="InterPro" id="IPR011009">
    <property type="entry name" value="Kinase-like_dom_sf"/>
</dbReference>
<keyword evidence="3" id="KW-1185">Reference proteome</keyword>
<evidence type="ECO:0000313" key="2">
    <source>
        <dbReference type="EMBL" id="GAA1999908.1"/>
    </source>
</evidence>
<dbReference type="InterPro" id="IPR025111">
    <property type="entry name" value="DUF4032"/>
</dbReference>
<sequence>MRLAGEHLDPGAAALPWHLPLEQWPTEILVGLPRGISRHVVRFVEIDGDVVAIKETEDPIAVGEYETLSSLAALDVPAVQPLGHVTGRATEDGTPLPGALLTPHLRYSLPYRDLFSRELAADTALRLVDALAVLLVRLHLAGFFWGDVSLSNALFRRDADSFAAYLVDAETGELHYTLSDGQRDHDLQLARVNIAGDFLDLQAGGLVDPDVDPLAVSTRLLERYQALWGELTRTEEFSMDERWRIDDRIRRLNDLGFDLGEFTITTDLDGVTTRIEPKVVEPGHHRRRLLRLAGIRAEENQARRLLNDIDAYRMAFPELTEAEAAVAWFRTIYQPVLDAIPPDLHGRLEGPQLFHEFLDHRWFLSENAGRDVPFDDAVQSYLGTVLAHRRQESSFLAAPRPDDGRDR</sequence>
<gene>
    <name evidence="2" type="ORF">GCM10009755_04490</name>
</gene>
<proteinExistence type="predicted"/>
<evidence type="ECO:0000313" key="3">
    <source>
        <dbReference type="Proteomes" id="UP001500755"/>
    </source>
</evidence>
<dbReference type="Pfam" id="PF13224">
    <property type="entry name" value="DUF4032"/>
    <property type="match status" value="1"/>
</dbReference>
<reference evidence="3" key="1">
    <citation type="journal article" date="2019" name="Int. J. Syst. Evol. Microbiol.">
        <title>The Global Catalogue of Microorganisms (GCM) 10K type strain sequencing project: providing services to taxonomists for standard genome sequencing and annotation.</title>
        <authorList>
            <consortium name="The Broad Institute Genomics Platform"/>
            <consortium name="The Broad Institute Genome Sequencing Center for Infectious Disease"/>
            <person name="Wu L."/>
            <person name="Ma J."/>
        </authorList>
    </citation>
    <scope>NUCLEOTIDE SEQUENCE [LARGE SCALE GENOMIC DNA]</scope>
    <source>
        <strain evidence="3">JCM 14546</strain>
    </source>
</reference>
<dbReference type="RefSeq" id="WP_344306591.1">
    <property type="nucleotide sequence ID" value="NZ_BAAANO010000005.1"/>
</dbReference>
<dbReference type="Proteomes" id="UP001500755">
    <property type="component" value="Unassembled WGS sequence"/>
</dbReference>
<accession>A0ABP5EJ59</accession>
<feature type="domain" description="DUF4032" evidence="1">
    <location>
        <begin position="227"/>
        <end position="386"/>
    </location>
</feature>
<protein>
    <submittedName>
        <fullName evidence="2">DUF4032 domain-containing protein</fullName>
    </submittedName>
</protein>
<comment type="caution">
    <text evidence="2">The sequence shown here is derived from an EMBL/GenBank/DDBJ whole genome shotgun (WGS) entry which is preliminary data.</text>
</comment>
<dbReference type="EMBL" id="BAAANO010000005">
    <property type="protein sequence ID" value="GAA1999908.1"/>
    <property type="molecule type" value="Genomic_DNA"/>
</dbReference>